<dbReference type="PROSITE" id="PS51892">
    <property type="entry name" value="SUBTILASE"/>
    <property type="match status" value="1"/>
</dbReference>
<dbReference type="AlphaFoldDB" id="A0A6A6LFQ9"/>
<comment type="caution">
    <text evidence="10">The sequence shown here is derived from an EMBL/GenBank/DDBJ whole genome shotgun (WGS) entry which is preliminary data.</text>
</comment>
<dbReference type="GO" id="GO:0006508">
    <property type="term" value="P:proteolysis"/>
    <property type="evidence" value="ECO:0007669"/>
    <property type="project" value="UniProtKB-KW"/>
</dbReference>
<evidence type="ECO:0000259" key="9">
    <source>
        <dbReference type="Pfam" id="PF02225"/>
    </source>
</evidence>
<dbReference type="Gene3D" id="3.40.50.200">
    <property type="entry name" value="Peptidase S8/S53 domain"/>
    <property type="match status" value="2"/>
</dbReference>
<sequence>MEGKCEFKGTACDNKLIGARNVIFAGEHPLLDQVGHGTHTASTAAGSPVQGANFHGQANGTAYGIAPLAHLAIYKVCEKVEGCSEAGILTAKDSAVEDGVDVLSISLAGDPVPFFNDPIAIAAIKKGIFVSCSAGNSGPDQSSLFNEAPWILTVGASTLDREIRATVLLGNNSKFDARCEPRSLRNADVKGKIVLCDRGGAIETETIDKGQEVKDSRGVAMILMNDESGGYVTRADAYVLPASHMLLSLLPFPQEVPSTVSPGILKPDVIGPGERILAAWPVSKFEMMSGTSMSCPHLSGFVALLRSAHPDWSPAAIKSAIVTTARLSNLAGKPISDRKFVPVNVFGIGAAHVNPSEANNPGLVYDIQPDVFLTCVVWVILTNRLDLLCSIL</sequence>
<evidence type="ECO:0000256" key="1">
    <source>
        <dbReference type="ARBA" id="ARBA00004613"/>
    </source>
</evidence>
<evidence type="ECO:0000256" key="5">
    <source>
        <dbReference type="ARBA" id="ARBA00022801"/>
    </source>
</evidence>
<evidence type="ECO:0000256" key="3">
    <source>
        <dbReference type="ARBA" id="ARBA00022670"/>
    </source>
</evidence>
<name>A0A6A6LFQ9_HEVBR</name>
<evidence type="ECO:0000256" key="7">
    <source>
        <dbReference type="PROSITE-ProRule" id="PRU01240"/>
    </source>
</evidence>
<keyword evidence="5" id="KW-0378">Hydrolase</keyword>
<keyword evidence="4" id="KW-0732">Signal</keyword>
<protein>
    <recommendedName>
        <fullName evidence="12">Peptidase S8/S53 domain-containing protein</fullName>
    </recommendedName>
</protein>
<dbReference type="Proteomes" id="UP000467840">
    <property type="component" value="Chromosome 1"/>
</dbReference>
<reference evidence="10 11" key="1">
    <citation type="journal article" date="2020" name="Mol. Plant">
        <title>The Chromosome-Based Rubber Tree Genome Provides New Insights into Spurge Genome Evolution and Rubber Biosynthesis.</title>
        <authorList>
            <person name="Liu J."/>
            <person name="Shi C."/>
            <person name="Shi C.C."/>
            <person name="Li W."/>
            <person name="Zhang Q.J."/>
            <person name="Zhang Y."/>
            <person name="Li K."/>
            <person name="Lu H.F."/>
            <person name="Shi C."/>
            <person name="Zhu S.T."/>
            <person name="Xiao Z.Y."/>
            <person name="Nan H."/>
            <person name="Yue Y."/>
            <person name="Zhu X.G."/>
            <person name="Wu Y."/>
            <person name="Hong X.N."/>
            <person name="Fan G.Y."/>
            <person name="Tong Y."/>
            <person name="Zhang D."/>
            <person name="Mao C.L."/>
            <person name="Liu Y.L."/>
            <person name="Hao S.J."/>
            <person name="Liu W.Q."/>
            <person name="Lv M.Q."/>
            <person name="Zhang H.B."/>
            <person name="Liu Y."/>
            <person name="Hu-Tang G.R."/>
            <person name="Wang J.P."/>
            <person name="Wang J.H."/>
            <person name="Sun Y.H."/>
            <person name="Ni S.B."/>
            <person name="Chen W.B."/>
            <person name="Zhang X.C."/>
            <person name="Jiao Y.N."/>
            <person name="Eichler E.E."/>
            <person name="Li G.H."/>
            <person name="Liu X."/>
            <person name="Gao L.Z."/>
        </authorList>
    </citation>
    <scope>NUCLEOTIDE SEQUENCE [LARGE SCALE GENOMIC DNA]</scope>
    <source>
        <strain evidence="11">cv. GT1</strain>
        <tissue evidence="10">Leaf</tissue>
    </source>
</reference>
<organism evidence="10 11">
    <name type="scientific">Hevea brasiliensis</name>
    <name type="common">Para rubber tree</name>
    <name type="synonym">Siphonia brasiliensis</name>
    <dbReference type="NCBI Taxonomy" id="3981"/>
    <lineage>
        <taxon>Eukaryota</taxon>
        <taxon>Viridiplantae</taxon>
        <taxon>Streptophyta</taxon>
        <taxon>Embryophyta</taxon>
        <taxon>Tracheophyta</taxon>
        <taxon>Spermatophyta</taxon>
        <taxon>Magnoliopsida</taxon>
        <taxon>eudicotyledons</taxon>
        <taxon>Gunneridae</taxon>
        <taxon>Pentapetalae</taxon>
        <taxon>rosids</taxon>
        <taxon>fabids</taxon>
        <taxon>Malpighiales</taxon>
        <taxon>Euphorbiaceae</taxon>
        <taxon>Crotonoideae</taxon>
        <taxon>Micrandreae</taxon>
        <taxon>Hevea</taxon>
    </lineage>
</organism>
<proteinExistence type="inferred from homology"/>
<evidence type="ECO:0000259" key="8">
    <source>
        <dbReference type="Pfam" id="PF00082"/>
    </source>
</evidence>
<comment type="subcellular location">
    <subcellularLocation>
        <location evidence="1">Secreted</location>
    </subcellularLocation>
</comment>
<dbReference type="InterPro" id="IPR045051">
    <property type="entry name" value="SBT"/>
</dbReference>
<dbReference type="InterPro" id="IPR015500">
    <property type="entry name" value="Peptidase_S8_subtilisin-rel"/>
</dbReference>
<accession>A0A6A6LFQ9</accession>
<gene>
    <name evidence="10" type="ORF">GH714_029220</name>
</gene>
<dbReference type="EMBL" id="JAAGAX010000011">
    <property type="protein sequence ID" value="KAF2298933.1"/>
    <property type="molecule type" value="Genomic_DNA"/>
</dbReference>
<dbReference type="InterPro" id="IPR003137">
    <property type="entry name" value="PA_domain"/>
</dbReference>
<dbReference type="InterPro" id="IPR036852">
    <property type="entry name" value="Peptidase_S8/S53_dom_sf"/>
</dbReference>
<evidence type="ECO:0000256" key="2">
    <source>
        <dbReference type="ARBA" id="ARBA00011073"/>
    </source>
</evidence>
<comment type="similarity">
    <text evidence="2 7">Belongs to the peptidase S8 family.</text>
</comment>
<evidence type="ECO:0008006" key="12">
    <source>
        <dbReference type="Google" id="ProtNLM"/>
    </source>
</evidence>
<dbReference type="GO" id="GO:0009610">
    <property type="term" value="P:response to symbiotic fungus"/>
    <property type="evidence" value="ECO:0007669"/>
    <property type="project" value="UniProtKB-ARBA"/>
</dbReference>
<dbReference type="GO" id="GO:0004252">
    <property type="term" value="F:serine-type endopeptidase activity"/>
    <property type="evidence" value="ECO:0007669"/>
    <property type="project" value="InterPro"/>
</dbReference>
<comment type="caution">
    <text evidence="7">Lacks conserved residue(s) required for the propagation of feature annotation.</text>
</comment>
<dbReference type="GO" id="GO:0005576">
    <property type="term" value="C:extracellular region"/>
    <property type="evidence" value="ECO:0007669"/>
    <property type="project" value="UniProtKB-SubCell"/>
</dbReference>
<dbReference type="PRINTS" id="PR00723">
    <property type="entry name" value="SUBTILISIN"/>
</dbReference>
<evidence type="ECO:0000313" key="11">
    <source>
        <dbReference type="Proteomes" id="UP000467840"/>
    </source>
</evidence>
<feature type="domain" description="Peptidase S8/S53" evidence="8">
    <location>
        <begin position="32"/>
        <end position="338"/>
    </location>
</feature>
<feature type="domain" description="PA" evidence="9">
    <location>
        <begin position="182"/>
        <end position="242"/>
    </location>
</feature>
<keyword evidence="11" id="KW-1185">Reference proteome</keyword>
<dbReference type="CDD" id="cd02120">
    <property type="entry name" value="PA_subtilisin_like"/>
    <property type="match status" value="1"/>
</dbReference>
<keyword evidence="6" id="KW-0720">Serine protease</keyword>
<evidence type="ECO:0000256" key="4">
    <source>
        <dbReference type="ARBA" id="ARBA00022729"/>
    </source>
</evidence>
<dbReference type="Pfam" id="PF02225">
    <property type="entry name" value="PA"/>
    <property type="match status" value="1"/>
</dbReference>
<dbReference type="PANTHER" id="PTHR10795">
    <property type="entry name" value="PROPROTEIN CONVERTASE SUBTILISIN/KEXIN"/>
    <property type="match status" value="1"/>
</dbReference>
<evidence type="ECO:0000313" key="10">
    <source>
        <dbReference type="EMBL" id="KAF2298933.1"/>
    </source>
</evidence>
<dbReference type="Pfam" id="PF00082">
    <property type="entry name" value="Peptidase_S8"/>
    <property type="match status" value="1"/>
</dbReference>
<keyword evidence="3" id="KW-0645">Protease</keyword>
<dbReference type="SUPFAM" id="SSF52743">
    <property type="entry name" value="Subtilisin-like"/>
    <property type="match status" value="1"/>
</dbReference>
<evidence type="ECO:0000256" key="6">
    <source>
        <dbReference type="ARBA" id="ARBA00022825"/>
    </source>
</evidence>
<dbReference type="InterPro" id="IPR000209">
    <property type="entry name" value="Peptidase_S8/S53_dom"/>
</dbReference>